<dbReference type="PRINTS" id="PR00090">
    <property type="entry name" value="RNGDIOXGNASE"/>
</dbReference>
<dbReference type="PROSITE" id="PS00570">
    <property type="entry name" value="RING_HYDROXYL_ALPHA"/>
    <property type="match status" value="1"/>
</dbReference>
<evidence type="ECO:0000313" key="10">
    <source>
        <dbReference type="EMBL" id="AFH40260.1"/>
    </source>
</evidence>
<evidence type="ECO:0000256" key="1">
    <source>
        <dbReference type="ARBA" id="ARBA00008751"/>
    </source>
</evidence>
<dbReference type="InterPro" id="IPR001663">
    <property type="entry name" value="Rng_hydr_dOase-A"/>
</dbReference>
<gene>
    <name evidence="10" type="ORF">TtJL18_2435</name>
</gene>
<dbReference type="PROSITE" id="PS51296">
    <property type="entry name" value="RIESKE"/>
    <property type="match status" value="1"/>
</dbReference>
<dbReference type="PANTHER" id="PTHR43756">
    <property type="entry name" value="CHOLINE MONOOXYGENASE, CHLOROPLASTIC"/>
    <property type="match status" value="1"/>
</dbReference>
<dbReference type="PATRIC" id="fig|798128.4.peg.2370"/>
<keyword evidence="10" id="KW-0614">Plasmid</keyword>
<dbReference type="PANTHER" id="PTHR43756:SF1">
    <property type="entry name" value="3-PHENYLPROPIONATE_CINNAMIC ACID DIOXYGENASE SUBUNIT ALPHA"/>
    <property type="match status" value="1"/>
</dbReference>
<evidence type="ECO:0000256" key="2">
    <source>
        <dbReference type="ARBA" id="ARBA00022714"/>
    </source>
</evidence>
<dbReference type="GO" id="GO:0051213">
    <property type="term" value="F:dioxygenase activity"/>
    <property type="evidence" value="ECO:0007669"/>
    <property type="project" value="UniProtKB-KW"/>
</dbReference>
<dbReference type="HOGENOM" id="CLU_026244_4_0_0"/>
<keyword evidence="8" id="KW-0520">NAD</keyword>
<dbReference type="GO" id="GO:0051537">
    <property type="term" value="F:2 iron, 2 sulfur cluster binding"/>
    <property type="evidence" value="ECO:0007669"/>
    <property type="project" value="UniProtKB-KW"/>
</dbReference>
<keyword evidence="2" id="KW-0001">2Fe-2S</keyword>
<organism evidence="10 11">
    <name type="scientific">Thermus thermophilus JL-18</name>
    <dbReference type="NCBI Taxonomy" id="798128"/>
    <lineage>
        <taxon>Bacteria</taxon>
        <taxon>Thermotogati</taxon>
        <taxon>Deinococcota</taxon>
        <taxon>Deinococci</taxon>
        <taxon>Thermales</taxon>
        <taxon>Thermaceae</taxon>
        <taxon>Thermus</taxon>
    </lineage>
</organism>
<evidence type="ECO:0000256" key="8">
    <source>
        <dbReference type="ARBA" id="ARBA00023027"/>
    </source>
</evidence>
<dbReference type="RefSeq" id="WP_014632284.1">
    <property type="nucleotide sequence ID" value="NC_017590.1"/>
</dbReference>
<dbReference type="GO" id="GO:0005506">
    <property type="term" value="F:iron ion binding"/>
    <property type="evidence" value="ECO:0007669"/>
    <property type="project" value="InterPro"/>
</dbReference>
<evidence type="ECO:0000256" key="3">
    <source>
        <dbReference type="ARBA" id="ARBA00022723"/>
    </source>
</evidence>
<protein>
    <submittedName>
        <fullName evidence="10">Rieske (2Fe-2S) domain-containing protein</fullName>
    </submittedName>
</protein>
<evidence type="ECO:0000256" key="4">
    <source>
        <dbReference type="ARBA" id="ARBA00022964"/>
    </source>
</evidence>
<keyword evidence="7" id="KW-0411">Iron-sulfur</keyword>
<dbReference type="AlphaFoldDB" id="H9ZVA0"/>
<dbReference type="KEGG" id="ttl:TtJL18_2435"/>
<keyword evidence="6" id="KW-0408">Iron</keyword>
<dbReference type="SUPFAM" id="SSF55961">
    <property type="entry name" value="Bet v1-like"/>
    <property type="match status" value="1"/>
</dbReference>
<evidence type="ECO:0000259" key="9">
    <source>
        <dbReference type="PROSITE" id="PS51296"/>
    </source>
</evidence>
<geneLocation type="plasmid" evidence="10 11">
    <name>pTTJL1802</name>
</geneLocation>
<dbReference type="InterPro" id="IPR015881">
    <property type="entry name" value="ARHD_Rieske_2Fe_2S"/>
</dbReference>
<evidence type="ECO:0000313" key="11">
    <source>
        <dbReference type="Proteomes" id="UP000007388"/>
    </source>
</evidence>
<sequence length="441" mass="49719">MPILKEHLVLDDPERGVFRVHRSAFTSQEIFDLEREYIFGQCWLYLGHESEIPSPGDYVRRWIGGRPLFMVRDEDGQVRVFYNTCTHRGALVCRRDKGNAKVFQCFYHAWTFDTKGRLVGVPKEERFGPGFAKEELGLRSPRVGTYRGFVFVNFSTNPPPLEAYLAGAKEVLDLVADQAEEGMIVLEGSHRYAIRANWKLMVENSVDSYHVVPTHQTYLEYLEYVKSLRGEGGKHSSAKQMVRHEVGLVLGNGHAAFEYDAKPVGGRPVAEYHPLLGGEEVRQEIEEVKARLFARLGGERGLRIARRARNILLFPNAIIVDSRAVVLRTVEPISPDITAITQWELVPREELGTNRLKGRMAAYLSFFGPGGLATPDDVEAVESCQAGFAAGEVEYNDLSLGYAKEDSGVTELPMRVFWRQWYALIQGKPAPTSWEDPVAAR</sequence>
<dbReference type="InterPro" id="IPR017941">
    <property type="entry name" value="Rieske_2Fe-2S"/>
</dbReference>
<dbReference type="EMBL" id="CP003254">
    <property type="protein sequence ID" value="AFH40260.1"/>
    <property type="molecule type" value="Genomic_DNA"/>
</dbReference>
<evidence type="ECO:0000256" key="6">
    <source>
        <dbReference type="ARBA" id="ARBA00023004"/>
    </source>
</evidence>
<comment type="similarity">
    <text evidence="1">Belongs to the bacterial ring-hydroxylating dioxygenase alpha subunit family.</text>
</comment>
<dbReference type="Gene3D" id="2.102.10.10">
    <property type="entry name" value="Rieske [2Fe-2S] iron-sulphur domain"/>
    <property type="match status" value="1"/>
</dbReference>
<dbReference type="Pfam" id="PF00848">
    <property type="entry name" value="Ring_hydroxyl_A"/>
    <property type="match status" value="1"/>
</dbReference>
<dbReference type="SUPFAM" id="SSF50022">
    <property type="entry name" value="ISP domain"/>
    <property type="match status" value="1"/>
</dbReference>
<keyword evidence="5" id="KW-0560">Oxidoreductase</keyword>
<dbReference type="Pfam" id="PF00355">
    <property type="entry name" value="Rieske"/>
    <property type="match status" value="1"/>
</dbReference>
<keyword evidence="3" id="KW-0479">Metal-binding</keyword>
<dbReference type="InterPro" id="IPR015879">
    <property type="entry name" value="Ring_hydroxy_dOase_asu_C_dom"/>
</dbReference>
<dbReference type="InterPro" id="IPR036922">
    <property type="entry name" value="Rieske_2Fe-2S_sf"/>
</dbReference>
<evidence type="ECO:0000256" key="7">
    <source>
        <dbReference type="ARBA" id="ARBA00023014"/>
    </source>
</evidence>
<accession>H9ZVA0</accession>
<proteinExistence type="inferred from homology"/>
<feature type="domain" description="Rieske" evidence="9">
    <location>
        <begin position="44"/>
        <end position="152"/>
    </location>
</feature>
<dbReference type="Proteomes" id="UP000007388">
    <property type="component" value="Plasmid pTTJL1802"/>
</dbReference>
<dbReference type="Gene3D" id="3.90.380.10">
    <property type="entry name" value="Naphthalene 1,2-dioxygenase Alpha Subunit, Chain A, domain 1"/>
    <property type="match status" value="1"/>
</dbReference>
<keyword evidence="4" id="KW-0223">Dioxygenase</keyword>
<evidence type="ECO:0000256" key="5">
    <source>
        <dbReference type="ARBA" id="ARBA00023002"/>
    </source>
</evidence>
<name>H9ZVA0_THETH</name>
<dbReference type="CDD" id="cd03469">
    <property type="entry name" value="Rieske_RO_Alpha_N"/>
    <property type="match status" value="1"/>
</dbReference>
<reference evidence="10 11" key="1">
    <citation type="journal article" date="2013" name="Genome Announc.">
        <title>Whole Genome Sequencing of Thermus oshimai JL-2 and Thermus thermophilus JL-18, Incomplete Denitrifiers from the United States Great Basin.</title>
        <authorList>
            <person name="Murugapiran S.K."/>
            <person name="Huntemann M."/>
            <person name="Wei C.L."/>
            <person name="Han J."/>
            <person name="Detter J.C."/>
            <person name="Han C.S."/>
            <person name="Erkkila T.H."/>
            <person name="Teshima H."/>
            <person name="Chen A."/>
            <person name="Kyrpides N."/>
            <person name="Mavrommatis K."/>
            <person name="Markowitz V."/>
            <person name="Szeto E."/>
            <person name="Ivanova N."/>
            <person name="Pagani I."/>
            <person name="Lam J."/>
            <person name="McDonald A.I."/>
            <person name="Dodsworth J.A."/>
            <person name="Pati A."/>
            <person name="Goodwin L."/>
            <person name="Peters L."/>
            <person name="Pitluck S."/>
            <person name="Woyke T."/>
            <person name="Hedlund B.P."/>
        </authorList>
    </citation>
    <scope>NUCLEOTIDE SEQUENCE [LARGE SCALE GENOMIC DNA]</scope>
    <source>
        <strain evidence="10 11">JL-18</strain>
        <plasmid evidence="10 11">pTTJL1802</plasmid>
    </source>
</reference>